<sequence length="250" mass="27308">MSASNGTICSSTNRPTPLDRAAQAFGQICSRINAPTVDGRRIGHGVPRRRVNVRELVEILPLLEADGRDAVWRELVRLSREHGEPWPTIAIGIALPGLRTAAARLTRGYAGDSGDLDAELVTAFYEALRSADIGRHNVCGGLRAVAYNQVRRMRYGTVSYSARTVDLDALPESIAPVTRCGHPDMVLAKAVRAAVIDRREAELIGATRLEDLPLTTVAKKLGMAVTTAWCRRRSAETRLASWIKENDNES</sequence>
<gene>
    <name evidence="1" type="ORF">GCM10023195_71160</name>
</gene>
<keyword evidence="2" id="KW-1185">Reference proteome</keyword>
<dbReference type="Proteomes" id="UP001500212">
    <property type="component" value="Unassembled WGS sequence"/>
</dbReference>
<evidence type="ECO:0000313" key="2">
    <source>
        <dbReference type="Proteomes" id="UP001500212"/>
    </source>
</evidence>
<reference evidence="2" key="1">
    <citation type="journal article" date="2019" name="Int. J. Syst. Evol. Microbiol.">
        <title>The Global Catalogue of Microorganisms (GCM) 10K type strain sequencing project: providing services to taxonomists for standard genome sequencing and annotation.</title>
        <authorList>
            <consortium name="The Broad Institute Genomics Platform"/>
            <consortium name="The Broad Institute Genome Sequencing Center for Infectious Disease"/>
            <person name="Wu L."/>
            <person name="Ma J."/>
        </authorList>
    </citation>
    <scope>NUCLEOTIDE SEQUENCE [LARGE SCALE GENOMIC DNA]</scope>
    <source>
        <strain evidence="2">JCM 17938</strain>
    </source>
</reference>
<protein>
    <recommendedName>
        <fullName evidence="3">Sigma-70 family RNA polymerase sigma factor</fullName>
    </recommendedName>
</protein>
<accession>A0ABP8TTJ6</accession>
<name>A0ABP8TTJ6_9ACTN</name>
<evidence type="ECO:0000313" key="1">
    <source>
        <dbReference type="EMBL" id="GAA4616053.1"/>
    </source>
</evidence>
<dbReference type="EMBL" id="BAABHJ010000031">
    <property type="protein sequence ID" value="GAA4616053.1"/>
    <property type="molecule type" value="Genomic_DNA"/>
</dbReference>
<organism evidence="1 2">
    <name type="scientific">Actinoallomurus liliacearum</name>
    <dbReference type="NCBI Taxonomy" id="1080073"/>
    <lineage>
        <taxon>Bacteria</taxon>
        <taxon>Bacillati</taxon>
        <taxon>Actinomycetota</taxon>
        <taxon>Actinomycetes</taxon>
        <taxon>Streptosporangiales</taxon>
        <taxon>Thermomonosporaceae</taxon>
        <taxon>Actinoallomurus</taxon>
    </lineage>
</organism>
<evidence type="ECO:0008006" key="3">
    <source>
        <dbReference type="Google" id="ProtNLM"/>
    </source>
</evidence>
<comment type="caution">
    <text evidence="1">The sequence shown here is derived from an EMBL/GenBank/DDBJ whole genome shotgun (WGS) entry which is preliminary data.</text>
</comment>
<proteinExistence type="predicted"/>